<dbReference type="Pfam" id="PF02182">
    <property type="entry name" value="SAD_SRA"/>
    <property type="match status" value="1"/>
</dbReference>
<reference evidence="5" key="1">
    <citation type="journal article" date="2023" name="bioRxiv">
        <title>Scaffold-level genome assemblies of two parasitoid biocontrol wasps reveal the parthenogenesis mechanism and an associated novel virus.</title>
        <authorList>
            <person name="Inwood S."/>
            <person name="Skelly J."/>
            <person name="Guhlin J."/>
            <person name="Harrop T."/>
            <person name="Goldson S."/>
            <person name="Dearden P."/>
        </authorList>
    </citation>
    <scope>NUCLEOTIDE SEQUENCE</scope>
    <source>
        <strain evidence="5">Irish</strain>
        <tissue evidence="5">Whole body</tissue>
    </source>
</reference>
<feature type="region of interest" description="Disordered" evidence="3">
    <location>
        <begin position="50"/>
        <end position="86"/>
    </location>
</feature>
<dbReference type="PANTHER" id="PTHR14140">
    <property type="entry name" value="E3 UBIQUITIN-PROTEIN LIGASE UHRF-RELATED"/>
    <property type="match status" value="1"/>
</dbReference>
<dbReference type="GO" id="GO:0044027">
    <property type="term" value="P:negative regulation of gene expression via chromosomal CpG island methylation"/>
    <property type="evidence" value="ECO:0007669"/>
    <property type="project" value="TreeGrafter"/>
</dbReference>
<comment type="subcellular location">
    <subcellularLocation>
        <location evidence="2">Nucleus</location>
    </subcellularLocation>
</comment>
<reference evidence="5" key="2">
    <citation type="submission" date="2023-03" db="EMBL/GenBank/DDBJ databases">
        <authorList>
            <person name="Inwood S.N."/>
            <person name="Skelly J.G."/>
            <person name="Guhlin J."/>
            <person name="Harrop T.W.R."/>
            <person name="Goldson S.G."/>
            <person name="Dearden P.K."/>
        </authorList>
    </citation>
    <scope>NUCLEOTIDE SEQUENCE</scope>
    <source>
        <strain evidence="5">Irish</strain>
        <tissue evidence="5">Whole body</tissue>
    </source>
</reference>
<dbReference type="InterPro" id="IPR045134">
    <property type="entry name" value="UHRF1/2-like"/>
</dbReference>
<feature type="region of interest" description="Disordered" evidence="3">
    <location>
        <begin position="1070"/>
        <end position="1115"/>
    </location>
</feature>
<feature type="compositionally biased region" description="Acidic residues" evidence="3">
    <location>
        <begin position="1089"/>
        <end position="1099"/>
    </location>
</feature>
<evidence type="ECO:0000313" key="6">
    <source>
        <dbReference type="Proteomes" id="UP001168990"/>
    </source>
</evidence>
<dbReference type="InterPro" id="IPR015947">
    <property type="entry name" value="PUA-like_sf"/>
</dbReference>
<gene>
    <name evidence="5" type="ORF">PV328_009276</name>
</gene>
<feature type="compositionally biased region" description="Basic and acidic residues" evidence="3">
    <location>
        <begin position="70"/>
        <end position="83"/>
    </location>
</feature>
<feature type="compositionally biased region" description="Basic residues" evidence="3">
    <location>
        <begin position="1070"/>
        <end position="1082"/>
    </location>
</feature>
<feature type="compositionally biased region" description="Polar residues" evidence="3">
    <location>
        <begin position="916"/>
        <end position="931"/>
    </location>
</feature>
<evidence type="ECO:0000313" key="5">
    <source>
        <dbReference type="EMBL" id="KAK0158247.1"/>
    </source>
</evidence>
<dbReference type="InterPro" id="IPR036987">
    <property type="entry name" value="SRA-YDG_sf"/>
</dbReference>
<dbReference type="PANTHER" id="PTHR14140:SF27">
    <property type="entry name" value="OS04G0289800 PROTEIN"/>
    <property type="match status" value="1"/>
</dbReference>
<dbReference type="PROSITE" id="PS51015">
    <property type="entry name" value="YDG"/>
    <property type="match status" value="1"/>
</dbReference>
<dbReference type="InterPro" id="IPR003105">
    <property type="entry name" value="SRA_YDG"/>
</dbReference>
<dbReference type="GO" id="GO:0061630">
    <property type="term" value="F:ubiquitin protein ligase activity"/>
    <property type="evidence" value="ECO:0007669"/>
    <property type="project" value="TreeGrafter"/>
</dbReference>
<feature type="region of interest" description="Disordered" evidence="3">
    <location>
        <begin position="686"/>
        <end position="709"/>
    </location>
</feature>
<evidence type="ECO:0000256" key="3">
    <source>
        <dbReference type="SAM" id="MobiDB-lite"/>
    </source>
</evidence>
<organism evidence="5 6">
    <name type="scientific">Microctonus aethiopoides</name>
    <dbReference type="NCBI Taxonomy" id="144406"/>
    <lineage>
        <taxon>Eukaryota</taxon>
        <taxon>Metazoa</taxon>
        <taxon>Ecdysozoa</taxon>
        <taxon>Arthropoda</taxon>
        <taxon>Hexapoda</taxon>
        <taxon>Insecta</taxon>
        <taxon>Pterygota</taxon>
        <taxon>Neoptera</taxon>
        <taxon>Endopterygota</taxon>
        <taxon>Hymenoptera</taxon>
        <taxon>Apocrita</taxon>
        <taxon>Ichneumonoidea</taxon>
        <taxon>Braconidae</taxon>
        <taxon>Euphorinae</taxon>
        <taxon>Microctonus</taxon>
    </lineage>
</organism>
<evidence type="ECO:0000256" key="2">
    <source>
        <dbReference type="PROSITE-ProRule" id="PRU00358"/>
    </source>
</evidence>
<accession>A0AA39C5P2</accession>
<evidence type="ECO:0000259" key="4">
    <source>
        <dbReference type="PROSITE" id="PS51015"/>
    </source>
</evidence>
<feature type="compositionally biased region" description="Low complexity" evidence="3">
    <location>
        <begin position="50"/>
        <end position="67"/>
    </location>
</feature>
<sequence>MAKGQLIGETYQNTIEENRAILSKLRVPNKIENKTSDEWIKLFAKLNNNSNNNDDNINKNNNNNCKNTKTKKDNGKKEKKSDKSSIITRQDQVIVEPIYGPIQGFSSGHWWGIRMDCSRVQVHSPFDKDIQTGPFGVASICTSHLNTTNDIDLGTLLTFTGGEYISGKMDDPLMYNYQHNIPLRLVRSYNLTNEFAPKTGYRYDGLYIVISSWIGVSSNSKKYYKFALARLNNQEPPPWILPSKRVSQRISSVVRSTNAKAGDCGSLRCHMYGCQTQEPERKKKKIFHDHKTSTALNANNVCLNKSSDVVESTIVMRHVSKKSDSTGAIGNVGYGVNVHGGDLSEQMENLMLPCSQKAPVCKLPNTNISIRTELYDSSPNAQQDMKKTTPMIFCRIYKASKPVPSARTISNHSANTVGTINLNVFGPCVKDKMNQDSQIQSRSRIDKVSDVPNVNTATCALESTRNICEKKIDCSAETNDVSVKNVPMVCNLINRLKLSELDNEDSKLNANNEDNLNKYSPDQFKTSEQAEIINSRRSSNASLSSTESLIKKLPEASVAIETMTPEQLLNLIVKKRYNPTGKLLIGSIIGLPAENLTQTDTVVDLNSDGNSNSIKESNTIETRGKIKEILKSNENENKLYESRTKPIVGSTKKIGNENIDRRRRLMGLRRTRVAKALVPIDDSNINRNKNSSKRLNKTHSGDKVTQPFSKSTTIKKRELANLVIDANFSTKIRGHTIQTRTMSRRLRSPTIILRKRKEFKGFITNYTRVDLSKTNKRLKSVKKTKMPKTRHVQKKKCDETIDTNTRHDTVKSVRTNIRTIDEEKRKNLMEKRNKMTIKVNSRKIPRSKSRMVDAMTQCTLEKESSTSTKSHCSEQNGKKLVKIEWIDLVDDDVKLENGSDESLKEVYYNDRPILMSSHNSNPLQTNGTNKQKNSKENSSVRSSTNNKNVSVNKSFDNLSAFVPVNLPDGDLRVARLRSIGFKPIEPCLLRDNEMTKNRNDCHAVGDKAKPTVIQRNVDEQYNKYTSEENNVVGYMDHELHYQDIEAEVIGPQKINEIICKRKYTKVRGKKLFKNKPSRRTNRKLQTNSFEDEIDEDNVDEEKRPWLGWNSSRTKQ</sequence>
<dbReference type="GO" id="GO:0016567">
    <property type="term" value="P:protein ubiquitination"/>
    <property type="evidence" value="ECO:0007669"/>
    <property type="project" value="TreeGrafter"/>
</dbReference>
<keyword evidence="1 2" id="KW-0539">Nucleus</keyword>
<name>A0AA39C5P2_9HYME</name>
<keyword evidence="6" id="KW-1185">Reference proteome</keyword>
<protein>
    <recommendedName>
        <fullName evidence="4">YDG domain-containing protein</fullName>
    </recommendedName>
</protein>
<dbReference type="SUPFAM" id="SSF88697">
    <property type="entry name" value="PUA domain-like"/>
    <property type="match status" value="1"/>
</dbReference>
<dbReference type="Gene3D" id="2.30.280.10">
    <property type="entry name" value="SRA-YDG"/>
    <property type="match status" value="1"/>
</dbReference>
<feature type="domain" description="YDG" evidence="4">
    <location>
        <begin position="100"/>
        <end position="230"/>
    </location>
</feature>
<dbReference type="GO" id="GO:0005634">
    <property type="term" value="C:nucleus"/>
    <property type="evidence" value="ECO:0007669"/>
    <property type="project" value="UniProtKB-SubCell"/>
</dbReference>
<feature type="compositionally biased region" description="Low complexity" evidence="3">
    <location>
        <begin position="937"/>
        <end position="949"/>
    </location>
</feature>
<dbReference type="EMBL" id="JAQQBS010001424">
    <property type="protein sequence ID" value="KAK0158247.1"/>
    <property type="molecule type" value="Genomic_DNA"/>
</dbReference>
<proteinExistence type="predicted"/>
<dbReference type="Proteomes" id="UP001168990">
    <property type="component" value="Unassembled WGS sequence"/>
</dbReference>
<comment type="caution">
    <text evidence="5">The sequence shown here is derived from an EMBL/GenBank/DDBJ whole genome shotgun (WGS) entry which is preliminary data.</text>
</comment>
<feature type="region of interest" description="Disordered" evidence="3">
    <location>
        <begin position="914"/>
        <end position="949"/>
    </location>
</feature>
<dbReference type="AlphaFoldDB" id="A0AA39C5P2"/>
<evidence type="ECO:0000256" key="1">
    <source>
        <dbReference type="ARBA" id="ARBA00023242"/>
    </source>
</evidence>
<dbReference type="SMART" id="SM00466">
    <property type="entry name" value="SRA"/>
    <property type="match status" value="1"/>
</dbReference>